<dbReference type="PATRIC" id="fig|216463.3.peg.81"/>
<dbReference type="OrthoDB" id="2157599at2"/>
<proteinExistence type="predicted"/>
<gene>
    <name evidence="2" type="ORF">VC81_04880</name>
</gene>
<keyword evidence="1" id="KW-1133">Transmembrane helix</keyword>
<evidence type="ECO:0000313" key="3">
    <source>
        <dbReference type="Proteomes" id="UP000033491"/>
    </source>
</evidence>
<feature type="transmembrane region" description="Helical" evidence="1">
    <location>
        <begin position="12"/>
        <end position="31"/>
    </location>
</feature>
<dbReference type="AlphaFoldDB" id="A0A0F3RT54"/>
<dbReference type="Proteomes" id="UP000033491">
    <property type="component" value="Unassembled WGS sequence"/>
</dbReference>
<accession>A0A0F3RT54</accession>
<feature type="transmembrane region" description="Helical" evidence="1">
    <location>
        <begin position="37"/>
        <end position="56"/>
    </location>
</feature>
<feature type="transmembrane region" description="Helical" evidence="1">
    <location>
        <begin position="87"/>
        <end position="107"/>
    </location>
</feature>
<evidence type="ECO:0000313" key="2">
    <source>
        <dbReference type="EMBL" id="KJW13075.1"/>
    </source>
</evidence>
<dbReference type="InterPro" id="IPR043128">
    <property type="entry name" value="Rev_trsase/Diguanyl_cyclase"/>
</dbReference>
<protein>
    <submittedName>
        <fullName evidence="2">Diguanylate cyclase</fullName>
    </submittedName>
</protein>
<dbReference type="Gene3D" id="3.30.70.270">
    <property type="match status" value="1"/>
</dbReference>
<organism evidence="2 3">
    <name type="scientific">Levilactobacillus spicheri</name>
    <dbReference type="NCBI Taxonomy" id="216463"/>
    <lineage>
        <taxon>Bacteria</taxon>
        <taxon>Bacillati</taxon>
        <taxon>Bacillota</taxon>
        <taxon>Bacilli</taxon>
        <taxon>Lactobacillales</taxon>
        <taxon>Lactobacillaceae</taxon>
        <taxon>Levilactobacillus</taxon>
    </lineage>
</organism>
<sequence length="285" mass="32501">MRKSTRESWLTDLYLIFFLFWVSALAFGMAATRTDYLLINTLFLGITVCLILFTYFWGLITGLLINLAFIFAQVVIVLYATQVDQAVVPWVLAYWLFVPLLLSLSFYGATDHTRKLQAQNARLQSDLVERGAFDEDTNLRTMVSYIEDTAVFTETNRRFDLPVTTMIVRIRYFQEMRSMVSDAQLRELLKLVSQTIKQAMRTNDITYLIDRSNPTWSVLLFTDADGASIAAGRIKTNFTKALAGNDVLANLDVRLVVGVASWDPDKMKTPYDLMNAGIKETEYDV</sequence>
<dbReference type="RefSeq" id="WP_045807026.1">
    <property type="nucleotide sequence ID" value="NZ_JZCR01000011.1"/>
</dbReference>
<dbReference type="EMBL" id="JZCR01000011">
    <property type="protein sequence ID" value="KJW13075.1"/>
    <property type="molecule type" value="Genomic_DNA"/>
</dbReference>
<evidence type="ECO:0000256" key="1">
    <source>
        <dbReference type="SAM" id="Phobius"/>
    </source>
</evidence>
<reference evidence="2 3" key="1">
    <citation type="submission" date="2015-03" db="EMBL/GenBank/DDBJ databases">
        <authorList>
            <person name="Zheng J."/>
            <person name="Ganezle M."/>
        </authorList>
    </citation>
    <scope>NUCLEOTIDE SEQUENCE [LARGE SCALE GENOMIC DNA]</scope>
    <source>
        <strain evidence="2 3">LP38</strain>
    </source>
</reference>
<comment type="caution">
    <text evidence="2">The sequence shown here is derived from an EMBL/GenBank/DDBJ whole genome shotgun (WGS) entry which is preliminary data.</text>
</comment>
<keyword evidence="1" id="KW-0812">Transmembrane</keyword>
<keyword evidence="1" id="KW-0472">Membrane</keyword>
<feature type="transmembrane region" description="Helical" evidence="1">
    <location>
        <begin position="63"/>
        <end position="81"/>
    </location>
</feature>
<name>A0A0F3RT54_9LACO</name>
<dbReference type="STRING" id="216463.VC81_04880"/>